<feature type="region of interest" description="Disordered" evidence="8">
    <location>
        <begin position="1"/>
        <end position="20"/>
    </location>
</feature>
<evidence type="ECO:0000256" key="2">
    <source>
        <dbReference type="ARBA" id="ARBA00004141"/>
    </source>
</evidence>
<comment type="subcellular location">
    <subcellularLocation>
        <location evidence="2">Membrane</location>
        <topology evidence="2">Multi-pass membrane protein</topology>
    </subcellularLocation>
</comment>
<feature type="transmembrane region" description="Helical" evidence="9">
    <location>
        <begin position="237"/>
        <end position="259"/>
    </location>
</feature>
<comment type="pathway">
    <text evidence="3">One-carbon metabolism; methylamine degradation.</text>
</comment>
<keyword evidence="12" id="KW-1185">Reference proteome</keyword>
<evidence type="ECO:0000256" key="7">
    <source>
        <dbReference type="ARBA" id="ARBA00023136"/>
    </source>
</evidence>
<reference evidence="11" key="1">
    <citation type="journal article" date="2014" name="Int. J. Syst. Evol. Microbiol.">
        <title>Complete genome sequence of Corynebacterium casei LMG S-19264T (=DSM 44701T), isolated from a smear-ripened cheese.</title>
        <authorList>
            <consortium name="US DOE Joint Genome Institute (JGI-PGF)"/>
            <person name="Walter F."/>
            <person name="Albersmeier A."/>
            <person name="Kalinowski J."/>
            <person name="Ruckert C."/>
        </authorList>
    </citation>
    <scope>NUCLEOTIDE SEQUENCE</scope>
    <source>
        <strain evidence="11">CGMCC 1.12921</strain>
    </source>
</reference>
<dbReference type="Proteomes" id="UP000613582">
    <property type="component" value="Unassembled WGS sequence"/>
</dbReference>
<dbReference type="InterPro" id="IPR009908">
    <property type="entry name" value="Methylamine_util_MauE"/>
</dbReference>
<dbReference type="GO" id="GO:0030416">
    <property type="term" value="P:methylamine metabolic process"/>
    <property type="evidence" value="ECO:0007669"/>
    <property type="project" value="InterPro"/>
</dbReference>
<evidence type="ECO:0000256" key="8">
    <source>
        <dbReference type="SAM" id="MobiDB-lite"/>
    </source>
</evidence>
<dbReference type="UniPathway" id="UPA00895"/>
<sequence>MNMDSENGTPSRQEGRQEGSNHAVLYRMVMDKHVCPYGLKSKWLLQRHGYEVEDHHLITREQTDAFKTEHDVSTTPQAFIEDTRIGGYDALRARFTGYDKTKKTYTPVLMIFAISALMAFAVAGGFIGTVFTLRTIELFAAFAMTALALQKLKDVESFSTMFLNYDLLARRHVGYGYVYPFAEAAAGLLMIMGGMAGLIGAPIALFIGSVGAVSVYKAVYIDKRELKCACVGGDSNVPLGFVSLTENLVMIAMGLWMPLKMIFLS</sequence>
<evidence type="ECO:0000256" key="9">
    <source>
        <dbReference type="SAM" id="Phobius"/>
    </source>
</evidence>
<evidence type="ECO:0000313" key="12">
    <source>
        <dbReference type="Proteomes" id="UP000613582"/>
    </source>
</evidence>
<feature type="transmembrane region" description="Helical" evidence="9">
    <location>
        <begin position="198"/>
        <end position="216"/>
    </location>
</feature>
<reference evidence="11" key="2">
    <citation type="submission" date="2020-09" db="EMBL/GenBank/DDBJ databases">
        <authorList>
            <person name="Sun Q."/>
            <person name="Zhou Y."/>
        </authorList>
    </citation>
    <scope>NUCLEOTIDE SEQUENCE</scope>
    <source>
        <strain evidence="11">CGMCC 1.12921</strain>
    </source>
</reference>
<dbReference type="Pfam" id="PF07291">
    <property type="entry name" value="MauE"/>
    <property type="match status" value="1"/>
</dbReference>
<evidence type="ECO:0000256" key="1">
    <source>
        <dbReference type="ARBA" id="ARBA00003475"/>
    </source>
</evidence>
<organism evidence="11 12">
    <name type="scientific">Aquisalinus flavus</name>
    <dbReference type="NCBI Taxonomy" id="1526572"/>
    <lineage>
        <taxon>Bacteria</taxon>
        <taxon>Pseudomonadati</taxon>
        <taxon>Pseudomonadota</taxon>
        <taxon>Alphaproteobacteria</taxon>
        <taxon>Parvularculales</taxon>
        <taxon>Parvularculaceae</taxon>
        <taxon>Aquisalinus</taxon>
    </lineage>
</organism>
<dbReference type="SUPFAM" id="SSF52833">
    <property type="entry name" value="Thioredoxin-like"/>
    <property type="match status" value="1"/>
</dbReference>
<dbReference type="Gene3D" id="3.40.30.10">
    <property type="entry name" value="Glutaredoxin"/>
    <property type="match status" value="1"/>
</dbReference>
<name>A0A8J2Y810_9PROT</name>
<feature type="domain" description="Methylamine utilisation protein MauE" evidence="10">
    <location>
        <begin position="133"/>
        <end position="258"/>
    </location>
</feature>
<feature type="compositionally biased region" description="Polar residues" evidence="8">
    <location>
        <begin position="1"/>
        <end position="12"/>
    </location>
</feature>
<evidence type="ECO:0000256" key="6">
    <source>
        <dbReference type="ARBA" id="ARBA00022989"/>
    </source>
</evidence>
<dbReference type="InterPro" id="IPR036249">
    <property type="entry name" value="Thioredoxin-like_sf"/>
</dbReference>
<dbReference type="AlphaFoldDB" id="A0A8J2Y810"/>
<evidence type="ECO:0000256" key="4">
    <source>
        <dbReference type="ARBA" id="ARBA00019078"/>
    </source>
</evidence>
<comment type="caution">
    <text evidence="11">The sequence shown here is derived from an EMBL/GenBank/DDBJ whole genome shotgun (WGS) entry which is preliminary data.</text>
</comment>
<keyword evidence="6 9" id="KW-1133">Transmembrane helix</keyword>
<evidence type="ECO:0000256" key="3">
    <source>
        <dbReference type="ARBA" id="ARBA00004856"/>
    </source>
</evidence>
<accession>A0A8J2Y810</accession>
<evidence type="ECO:0000256" key="5">
    <source>
        <dbReference type="ARBA" id="ARBA00022692"/>
    </source>
</evidence>
<comment type="function">
    <text evidence="1">May be specifically involved in the processing, transport, and/or maturation of the MADH beta-subunit.</text>
</comment>
<keyword evidence="5 9" id="KW-0812">Transmembrane</keyword>
<evidence type="ECO:0000259" key="10">
    <source>
        <dbReference type="Pfam" id="PF07291"/>
    </source>
</evidence>
<dbReference type="GO" id="GO:0016020">
    <property type="term" value="C:membrane"/>
    <property type="evidence" value="ECO:0007669"/>
    <property type="project" value="UniProtKB-SubCell"/>
</dbReference>
<keyword evidence="7 9" id="KW-0472">Membrane</keyword>
<protein>
    <recommendedName>
        <fullName evidence="4">Methylamine utilization protein MauE</fullName>
    </recommendedName>
</protein>
<dbReference type="EMBL" id="BMGH01000001">
    <property type="protein sequence ID" value="GGD11103.1"/>
    <property type="molecule type" value="Genomic_DNA"/>
</dbReference>
<dbReference type="PROSITE" id="PS51354">
    <property type="entry name" value="GLUTAREDOXIN_2"/>
    <property type="match status" value="1"/>
</dbReference>
<proteinExistence type="predicted"/>
<feature type="transmembrane region" description="Helical" evidence="9">
    <location>
        <begin position="108"/>
        <end position="127"/>
    </location>
</feature>
<gene>
    <name evidence="11" type="ORF">GCM10011342_19870</name>
</gene>
<evidence type="ECO:0000313" key="11">
    <source>
        <dbReference type="EMBL" id="GGD11103.1"/>
    </source>
</evidence>